<protein>
    <submittedName>
        <fullName evidence="5">Uncharacterized protein</fullName>
    </submittedName>
</protein>
<dbReference type="AlphaFoldDB" id="A0A6A3K855"/>
<organism evidence="5 6">
    <name type="scientific">Phytophthora fragariae</name>
    <dbReference type="NCBI Taxonomy" id="53985"/>
    <lineage>
        <taxon>Eukaryota</taxon>
        <taxon>Sar</taxon>
        <taxon>Stramenopiles</taxon>
        <taxon>Oomycota</taxon>
        <taxon>Peronosporomycetes</taxon>
        <taxon>Peronosporales</taxon>
        <taxon>Peronosporaceae</taxon>
        <taxon>Phytophthora</taxon>
    </lineage>
</organism>
<evidence type="ECO:0000256" key="3">
    <source>
        <dbReference type="PROSITE-ProRule" id="PRU00339"/>
    </source>
</evidence>
<dbReference type="InterPro" id="IPR011990">
    <property type="entry name" value="TPR-like_helical_dom_sf"/>
</dbReference>
<sequence>MATLEVSLRAQSGAQHSIERAFPMEEENSPVLSDNGNNEHLDVAVADLSGEELPAPQTDPASETKESAEPGRASLSPSPAPSKRLSELEQLEETHFIENQKELVALQRLDDKSAQLQQEGRYTEALECMEKGLVLRQHFFGADSNEVWASCRTVGEMCNLLAMTYLQQEEFRVVLELLKKAEILTERHPAGRAVTLNNLACYYRRQGNLHKALTYLNEALKIESRLDNLPNKADTHLNMCAVLSQLGKHQSALGHAQSALIFLHEELHLGRAGNGGSSPARRGFGGKSGDHIDPSIKLDRVAVLGIAYHNVGVEQEFLKCWDLSLQSYKKGMEITSTYLGESHGIVITLQNSLLSARRNMASKIRTAGTRGDGISLPNINNSRSGGKSAGVKSLVNQKTKSKKVIRSKNESPTKLPLAYSNNGSNSTRF</sequence>
<dbReference type="Gene3D" id="1.25.40.10">
    <property type="entry name" value="Tetratricopeptide repeat domain"/>
    <property type="match status" value="1"/>
</dbReference>
<comment type="caution">
    <text evidence="5">The sequence shown here is derived from an EMBL/GenBank/DDBJ whole genome shotgun (WGS) entry which is preliminary data.</text>
</comment>
<dbReference type="SMART" id="SM00028">
    <property type="entry name" value="TPR"/>
    <property type="match status" value="5"/>
</dbReference>
<name>A0A6A3K855_9STRA</name>
<evidence type="ECO:0000256" key="2">
    <source>
        <dbReference type="ARBA" id="ARBA00022803"/>
    </source>
</evidence>
<reference evidence="5 6" key="1">
    <citation type="submission" date="2018-09" db="EMBL/GenBank/DDBJ databases">
        <title>Genomic investigation of the strawberry pathogen Phytophthora fragariae indicates pathogenicity is determined by transcriptional variation in three key races.</title>
        <authorList>
            <person name="Adams T.M."/>
            <person name="Armitage A.D."/>
            <person name="Sobczyk M.K."/>
            <person name="Bates H.J."/>
            <person name="Dunwell J.M."/>
            <person name="Nellist C.F."/>
            <person name="Harrison R.J."/>
        </authorList>
    </citation>
    <scope>NUCLEOTIDE SEQUENCE [LARGE SCALE GENOMIC DNA]</scope>
    <source>
        <strain evidence="5 6">SCRP245</strain>
    </source>
</reference>
<evidence type="ECO:0000313" key="6">
    <source>
        <dbReference type="Proteomes" id="UP000460718"/>
    </source>
</evidence>
<keyword evidence="1" id="KW-0677">Repeat</keyword>
<dbReference type="Pfam" id="PF13424">
    <property type="entry name" value="TPR_12"/>
    <property type="match status" value="1"/>
</dbReference>
<dbReference type="PANTHER" id="PTHR45641:SF19">
    <property type="entry name" value="NEPHROCYSTIN-3"/>
    <property type="match status" value="1"/>
</dbReference>
<feature type="repeat" description="TPR" evidence="3">
    <location>
        <begin position="193"/>
        <end position="226"/>
    </location>
</feature>
<feature type="region of interest" description="Disordered" evidence="4">
    <location>
        <begin position="365"/>
        <end position="429"/>
    </location>
</feature>
<proteinExistence type="predicted"/>
<dbReference type="SUPFAM" id="SSF48452">
    <property type="entry name" value="TPR-like"/>
    <property type="match status" value="1"/>
</dbReference>
<dbReference type="Proteomes" id="UP000460718">
    <property type="component" value="Unassembled WGS sequence"/>
</dbReference>
<evidence type="ECO:0000313" key="5">
    <source>
        <dbReference type="EMBL" id="KAE9003359.1"/>
    </source>
</evidence>
<gene>
    <name evidence="5" type="ORF">PF011_g12927</name>
</gene>
<keyword evidence="2 3" id="KW-0802">TPR repeat</keyword>
<evidence type="ECO:0000256" key="4">
    <source>
        <dbReference type="SAM" id="MobiDB-lite"/>
    </source>
</evidence>
<feature type="compositionally biased region" description="Polar residues" evidence="4">
    <location>
        <begin position="419"/>
        <end position="429"/>
    </location>
</feature>
<dbReference type="EMBL" id="QXFW01000772">
    <property type="protein sequence ID" value="KAE9003359.1"/>
    <property type="molecule type" value="Genomic_DNA"/>
</dbReference>
<dbReference type="PROSITE" id="PS50005">
    <property type="entry name" value="TPR"/>
    <property type="match status" value="1"/>
</dbReference>
<dbReference type="PANTHER" id="PTHR45641">
    <property type="entry name" value="TETRATRICOPEPTIDE REPEAT PROTEIN (AFU_ORTHOLOGUE AFUA_6G03870)"/>
    <property type="match status" value="1"/>
</dbReference>
<accession>A0A6A3K855</accession>
<feature type="region of interest" description="Disordered" evidence="4">
    <location>
        <begin position="1"/>
        <end position="87"/>
    </location>
</feature>
<evidence type="ECO:0000256" key="1">
    <source>
        <dbReference type="ARBA" id="ARBA00022737"/>
    </source>
</evidence>
<dbReference type="InterPro" id="IPR019734">
    <property type="entry name" value="TPR_rpt"/>
</dbReference>